<evidence type="ECO:0000256" key="2">
    <source>
        <dbReference type="SAM" id="SignalP"/>
    </source>
</evidence>
<name>A0ABD1EIF0_HYPHA</name>
<gene>
    <name evidence="3" type="ORF">ABEB36_011474</name>
</gene>
<evidence type="ECO:0000313" key="4">
    <source>
        <dbReference type="Proteomes" id="UP001566132"/>
    </source>
</evidence>
<evidence type="ECO:0000256" key="1">
    <source>
        <dbReference type="ARBA" id="ARBA00022729"/>
    </source>
</evidence>
<dbReference type="AlphaFoldDB" id="A0ABD1EIF0"/>
<feature type="chain" id="PRO_5044788435" evidence="2">
    <location>
        <begin position="21"/>
        <end position="183"/>
    </location>
</feature>
<reference evidence="3 4" key="1">
    <citation type="submission" date="2024-05" db="EMBL/GenBank/DDBJ databases">
        <title>Genetic variation in Jamaican populations of the coffee berry borer (Hypothenemus hampei).</title>
        <authorList>
            <person name="Errbii M."/>
            <person name="Myrie A."/>
        </authorList>
    </citation>
    <scope>NUCLEOTIDE SEQUENCE [LARGE SCALE GENOMIC DNA]</scope>
    <source>
        <strain evidence="3">JA-Hopewell-2020-01-JO</strain>
        <tissue evidence="3">Whole body</tissue>
    </source>
</reference>
<evidence type="ECO:0000313" key="3">
    <source>
        <dbReference type="EMBL" id="KAL1493414.1"/>
    </source>
</evidence>
<sequence length="183" mass="21274">MRSITSIYLCCLFIIPLCISEKKLFINNIATCKGFNNGSLDWSEISYSRDPVKNMYTFTIELTIHKEVSKNFGMEFNLWKCDSEGNLDSCEYFLKEKKDFHICDYLLDEDQFWSVFVMRFVPPLVCPIKPGVYKAINVPFDCEYCLILPIDKPIVRSRLFGYDNNQTISCVDIELSFGSEKRG</sequence>
<dbReference type="Proteomes" id="UP001566132">
    <property type="component" value="Unassembled WGS sequence"/>
</dbReference>
<dbReference type="InterPro" id="IPR036846">
    <property type="entry name" value="GM2-AP_sf"/>
</dbReference>
<accession>A0ABD1EIF0</accession>
<keyword evidence="1 2" id="KW-0732">Signal</keyword>
<dbReference type="Gene3D" id="2.70.220.10">
    <property type="entry name" value="Ganglioside GM2 activator"/>
    <property type="match status" value="1"/>
</dbReference>
<keyword evidence="4" id="KW-1185">Reference proteome</keyword>
<organism evidence="3 4">
    <name type="scientific">Hypothenemus hampei</name>
    <name type="common">Coffee berry borer</name>
    <dbReference type="NCBI Taxonomy" id="57062"/>
    <lineage>
        <taxon>Eukaryota</taxon>
        <taxon>Metazoa</taxon>
        <taxon>Ecdysozoa</taxon>
        <taxon>Arthropoda</taxon>
        <taxon>Hexapoda</taxon>
        <taxon>Insecta</taxon>
        <taxon>Pterygota</taxon>
        <taxon>Neoptera</taxon>
        <taxon>Endopterygota</taxon>
        <taxon>Coleoptera</taxon>
        <taxon>Polyphaga</taxon>
        <taxon>Cucujiformia</taxon>
        <taxon>Curculionidae</taxon>
        <taxon>Scolytinae</taxon>
        <taxon>Hypothenemus</taxon>
    </lineage>
</organism>
<protein>
    <submittedName>
        <fullName evidence="3">Uncharacterized protein</fullName>
    </submittedName>
</protein>
<dbReference type="EMBL" id="JBDJPC010000008">
    <property type="protein sequence ID" value="KAL1493414.1"/>
    <property type="molecule type" value="Genomic_DNA"/>
</dbReference>
<proteinExistence type="predicted"/>
<feature type="signal peptide" evidence="2">
    <location>
        <begin position="1"/>
        <end position="20"/>
    </location>
</feature>
<comment type="caution">
    <text evidence="3">The sequence shown here is derived from an EMBL/GenBank/DDBJ whole genome shotgun (WGS) entry which is preliminary data.</text>
</comment>